<evidence type="ECO:0000256" key="1">
    <source>
        <dbReference type="SAM" id="MobiDB-lite"/>
    </source>
</evidence>
<gene>
    <name evidence="2" type="ORF">GWI33_004229</name>
</gene>
<proteinExistence type="predicted"/>
<dbReference type="EMBL" id="JAACXV010000221">
    <property type="protein sequence ID" value="KAF7281829.1"/>
    <property type="molecule type" value="Genomic_DNA"/>
</dbReference>
<name>A0A834IJ44_RHYFE</name>
<keyword evidence="3" id="KW-1185">Reference proteome</keyword>
<feature type="region of interest" description="Disordered" evidence="1">
    <location>
        <begin position="372"/>
        <end position="391"/>
    </location>
</feature>
<dbReference type="AlphaFoldDB" id="A0A834IJ44"/>
<accession>A0A834IJ44</accession>
<organism evidence="2 3">
    <name type="scientific">Rhynchophorus ferrugineus</name>
    <name type="common">Red palm weevil</name>
    <name type="synonym">Curculio ferrugineus</name>
    <dbReference type="NCBI Taxonomy" id="354439"/>
    <lineage>
        <taxon>Eukaryota</taxon>
        <taxon>Metazoa</taxon>
        <taxon>Ecdysozoa</taxon>
        <taxon>Arthropoda</taxon>
        <taxon>Hexapoda</taxon>
        <taxon>Insecta</taxon>
        <taxon>Pterygota</taxon>
        <taxon>Neoptera</taxon>
        <taxon>Endopterygota</taxon>
        <taxon>Coleoptera</taxon>
        <taxon>Polyphaga</taxon>
        <taxon>Cucujiformia</taxon>
        <taxon>Curculionidae</taxon>
        <taxon>Dryophthorinae</taxon>
        <taxon>Rhynchophorus</taxon>
    </lineage>
</organism>
<protein>
    <submittedName>
        <fullName evidence="2">Uncharacterized protein</fullName>
    </submittedName>
</protein>
<dbReference type="OrthoDB" id="6784865at2759"/>
<dbReference type="Proteomes" id="UP000625711">
    <property type="component" value="Unassembled WGS sequence"/>
</dbReference>
<reference evidence="2" key="1">
    <citation type="submission" date="2020-08" db="EMBL/GenBank/DDBJ databases">
        <title>Genome sequencing and assembly of the red palm weevil Rhynchophorus ferrugineus.</title>
        <authorList>
            <person name="Dias G.B."/>
            <person name="Bergman C.M."/>
            <person name="Manee M."/>
        </authorList>
    </citation>
    <scope>NUCLEOTIDE SEQUENCE</scope>
    <source>
        <strain evidence="2">AA-2017</strain>
        <tissue evidence="2">Whole larva</tissue>
    </source>
</reference>
<sequence>MITNKYTYTLNETDNFKNNITQQGIPIYRTKFLDQPSKHINKVDLYEFDEDIPVTEKTREHCYKKSPRLLEEQEVIKCSKSKIHFENNEPIKKTYSNIVDGIVQNIMGKISKRKLYKNKKNFIAVNANGPVNHIPPCENTYKISNASVGDNSHQKSLDISGKQFNSLASPWRINWVTPRPIFISIKSNALPRIDQEMVMDHTFVESFEESCIKNNEVSKLAVIKPLIQQSILNYVNSNQIQDNSSIVSSLFNSEMFNNPVKNNLRQNVTMSNDNMKKDILVASTPVQNIPQNTSEIFKNDLTKRTLFNSDLDESEDVFTMRTNDFIQTPLKSCSAKKKNLNYKKNVYLSRDSRSNALNDEDILMTPTLGKKRRASFENDQNAGNVPKRFKKSKLEEEQESWIKKFNQECEDISNYDLYIE</sequence>
<evidence type="ECO:0000313" key="3">
    <source>
        <dbReference type="Proteomes" id="UP000625711"/>
    </source>
</evidence>
<comment type="caution">
    <text evidence="2">The sequence shown here is derived from an EMBL/GenBank/DDBJ whole genome shotgun (WGS) entry which is preliminary data.</text>
</comment>
<evidence type="ECO:0000313" key="2">
    <source>
        <dbReference type="EMBL" id="KAF7281829.1"/>
    </source>
</evidence>